<dbReference type="EMBL" id="AGIP01000004">
    <property type="protein sequence ID" value="EHB65185.1"/>
    <property type="molecule type" value="Genomic_DNA"/>
</dbReference>
<dbReference type="PANTHER" id="PTHR43798:SF33">
    <property type="entry name" value="HYDROLASE, PUTATIVE (AFU_ORTHOLOGUE AFUA_2G14860)-RELATED"/>
    <property type="match status" value="1"/>
</dbReference>
<dbReference type="PANTHER" id="PTHR43798">
    <property type="entry name" value="MONOACYLGLYCEROL LIPASE"/>
    <property type="match status" value="1"/>
</dbReference>
<dbReference type="Proteomes" id="UP000003891">
    <property type="component" value="Unassembled WGS sequence"/>
</dbReference>
<feature type="domain" description="AB hydrolase-1" evidence="1">
    <location>
        <begin position="22"/>
        <end position="246"/>
    </location>
</feature>
<dbReference type="GO" id="GO:0016787">
    <property type="term" value="F:hydrolase activity"/>
    <property type="evidence" value="ECO:0007669"/>
    <property type="project" value="UniProtKB-KW"/>
</dbReference>
<dbReference type="AlphaFoldDB" id="G4HEB6"/>
<organism evidence="2 3">
    <name type="scientific">Paenibacillus lactis 154</name>
    <dbReference type="NCBI Taxonomy" id="743719"/>
    <lineage>
        <taxon>Bacteria</taxon>
        <taxon>Bacillati</taxon>
        <taxon>Bacillota</taxon>
        <taxon>Bacilli</taxon>
        <taxon>Bacillales</taxon>
        <taxon>Paenibacillaceae</taxon>
        <taxon>Paenibacillus</taxon>
    </lineage>
</organism>
<dbReference type="Pfam" id="PF12697">
    <property type="entry name" value="Abhydrolase_6"/>
    <property type="match status" value="1"/>
</dbReference>
<reference evidence="2 3" key="1">
    <citation type="submission" date="2011-09" db="EMBL/GenBank/DDBJ databases">
        <title>The draft genome of Paenibacillus lactis 154.</title>
        <authorList>
            <consortium name="US DOE Joint Genome Institute (JGI-PGF)"/>
            <person name="Lucas S."/>
            <person name="Han J."/>
            <person name="Lapidus A."/>
            <person name="Cheng J.-F."/>
            <person name="Goodwin L."/>
            <person name="Pitluck S."/>
            <person name="Peters L."/>
            <person name="Land M.L."/>
            <person name="Hauser L."/>
            <person name="Siebers A."/>
            <person name="Thelen M."/>
            <person name="Hugenholtz P."/>
            <person name="Allgaier M."/>
            <person name="Woyke T.J."/>
        </authorList>
    </citation>
    <scope>NUCLEOTIDE SEQUENCE [LARGE SCALE GENOMIC DNA]</scope>
    <source>
        <strain evidence="2 3">154</strain>
    </source>
</reference>
<sequence length="270" mass="29647">MGVGSLNLYVKESGNQDASRMMVFLHGGGVSGWMWNKQVSFFKDSWCLVPDLPGHGRSTGDHVSFSIKETAEQICDLISAKADGREVVVVGFSLGAQILVDMLCQNPELIHYAVVNSALLRPMPAALRMIVPSVRLSFPLMRRRWFSKLQAGTLYVGEDDFEHYYDESLQMNQKLLVSVLTENMSYSLSPQIAESNARLLVTVGEKERGIMRKSAEDLVGHSDRAVGVVFPGIGHGIPLANPELFNHVVDGWLGTGAVSSDVDSIRANPR</sequence>
<dbReference type="eggNOG" id="COG0596">
    <property type="taxonomic scope" value="Bacteria"/>
</dbReference>
<dbReference type="InterPro" id="IPR050266">
    <property type="entry name" value="AB_hydrolase_sf"/>
</dbReference>
<evidence type="ECO:0000259" key="1">
    <source>
        <dbReference type="Pfam" id="PF12697"/>
    </source>
</evidence>
<dbReference type="STRING" id="743719.PaelaDRAFT_2327"/>
<dbReference type="GO" id="GO:0016020">
    <property type="term" value="C:membrane"/>
    <property type="evidence" value="ECO:0007669"/>
    <property type="project" value="TreeGrafter"/>
</dbReference>
<keyword evidence="2" id="KW-0378">Hydrolase</keyword>
<evidence type="ECO:0000313" key="2">
    <source>
        <dbReference type="EMBL" id="EHB65185.1"/>
    </source>
</evidence>
<dbReference type="InterPro" id="IPR000073">
    <property type="entry name" value="AB_hydrolase_1"/>
</dbReference>
<accession>G4HEB6</accession>
<dbReference type="SUPFAM" id="SSF53474">
    <property type="entry name" value="alpha/beta-Hydrolases"/>
    <property type="match status" value="1"/>
</dbReference>
<gene>
    <name evidence="2" type="ORF">PaelaDRAFT_2327</name>
</gene>
<dbReference type="PATRIC" id="fig|743719.3.peg.2355"/>
<proteinExistence type="predicted"/>
<protein>
    <submittedName>
        <fullName evidence="2">Alpha/beta hydrolase fold protein</fullName>
    </submittedName>
</protein>
<dbReference type="InterPro" id="IPR029058">
    <property type="entry name" value="AB_hydrolase_fold"/>
</dbReference>
<name>G4HEB6_9BACL</name>
<dbReference type="Gene3D" id="3.40.50.1820">
    <property type="entry name" value="alpha/beta hydrolase"/>
    <property type="match status" value="1"/>
</dbReference>
<evidence type="ECO:0000313" key="3">
    <source>
        <dbReference type="Proteomes" id="UP000003891"/>
    </source>
</evidence>